<dbReference type="EC" id="3.4.11.-" evidence="9"/>
<dbReference type="InterPro" id="IPR007484">
    <property type="entry name" value="Peptidase_M28"/>
</dbReference>
<evidence type="ECO:0000256" key="5">
    <source>
        <dbReference type="ARBA" id="ARBA00022801"/>
    </source>
</evidence>
<proteinExistence type="predicted"/>
<evidence type="ECO:0000256" key="1">
    <source>
        <dbReference type="ARBA" id="ARBA00022438"/>
    </source>
</evidence>
<evidence type="ECO:0000313" key="9">
    <source>
        <dbReference type="EMBL" id="MEY8771532.1"/>
    </source>
</evidence>
<accession>A0ABV4E9E2</accession>
<name>A0ABV4E9E2_9GAMM</name>
<dbReference type="InterPro" id="IPR045175">
    <property type="entry name" value="M28_fam"/>
</dbReference>
<evidence type="ECO:0000313" key="10">
    <source>
        <dbReference type="Proteomes" id="UP001565243"/>
    </source>
</evidence>
<organism evidence="9 10">
    <name type="scientific">Erwinia aeris</name>
    <dbReference type="NCBI Taxonomy" id="3239803"/>
    <lineage>
        <taxon>Bacteria</taxon>
        <taxon>Pseudomonadati</taxon>
        <taxon>Pseudomonadota</taxon>
        <taxon>Gammaproteobacteria</taxon>
        <taxon>Enterobacterales</taxon>
        <taxon>Erwiniaceae</taxon>
        <taxon>Erwinia</taxon>
    </lineage>
</organism>
<keyword evidence="1 9" id="KW-0031">Aminopeptidase</keyword>
<dbReference type="NCBIfam" id="NF007568">
    <property type="entry name" value="PRK10199.1"/>
    <property type="match status" value="1"/>
</dbReference>
<dbReference type="Proteomes" id="UP001565243">
    <property type="component" value="Unassembled WGS sequence"/>
</dbReference>
<dbReference type="EMBL" id="JBGFFX010000008">
    <property type="protein sequence ID" value="MEY8771532.1"/>
    <property type="molecule type" value="Genomic_DNA"/>
</dbReference>
<evidence type="ECO:0000256" key="3">
    <source>
        <dbReference type="ARBA" id="ARBA00022723"/>
    </source>
</evidence>
<keyword evidence="3" id="KW-0479">Metal-binding</keyword>
<keyword evidence="5 9" id="KW-0378">Hydrolase</keyword>
<keyword evidence="2" id="KW-0645">Protease</keyword>
<evidence type="ECO:0000256" key="7">
    <source>
        <dbReference type="SAM" id="SignalP"/>
    </source>
</evidence>
<feature type="domain" description="Peptidase M28" evidence="8">
    <location>
        <begin position="96"/>
        <end position="279"/>
    </location>
</feature>
<evidence type="ECO:0000256" key="4">
    <source>
        <dbReference type="ARBA" id="ARBA00022729"/>
    </source>
</evidence>
<dbReference type="SUPFAM" id="SSF53187">
    <property type="entry name" value="Zn-dependent exopeptidases"/>
    <property type="match status" value="1"/>
</dbReference>
<dbReference type="Gene3D" id="3.40.630.10">
    <property type="entry name" value="Zn peptidases"/>
    <property type="match status" value="1"/>
</dbReference>
<dbReference type="Pfam" id="PF04389">
    <property type="entry name" value="Peptidase_M28"/>
    <property type="match status" value="1"/>
</dbReference>
<evidence type="ECO:0000259" key="8">
    <source>
        <dbReference type="Pfam" id="PF04389"/>
    </source>
</evidence>
<keyword evidence="6" id="KW-0862">Zinc</keyword>
<gene>
    <name evidence="9" type="ORF">AB6T85_14110</name>
</gene>
<keyword evidence="10" id="KW-1185">Reference proteome</keyword>
<dbReference type="PANTHER" id="PTHR12147:SF56">
    <property type="entry name" value="AMINOPEPTIDASE YDR415C-RELATED"/>
    <property type="match status" value="1"/>
</dbReference>
<protein>
    <submittedName>
        <fullName evidence="9">Aminopeptidase</fullName>
        <ecNumber evidence="9">3.4.11.-</ecNumber>
    </submittedName>
</protein>
<feature type="signal peptide" evidence="7">
    <location>
        <begin position="1"/>
        <end position="21"/>
    </location>
</feature>
<feature type="chain" id="PRO_5046947875" evidence="7">
    <location>
        <begin position="22"/>
        <end position="332"/>
    </location>
</feature>
<evidence type="ECO:0000256" key="2">
    <source>
        <dbReference type="ARBA" id="ARBA00022670"/>
    </source>
</evidence>
<evidence type="ECO:0000256" key="6">
    <source>
        <dbReference type="ARBA" id="ARBA00022833"/>
    </source>
</evidence>
<keyword evidence="4 7" id="KW-0732">Signal</keyword>
<sequence length="332" mass="36721">MFSRLCLSALLALGVLSPLHAATNEGQLAEQQLRHIATYFPGRMAGSPAEMLNADYLQQQFQQWGYESNKRDFTAHYHYKSQDGRVSDRSVIATSVIAARAGEVPQQIVILAQADTWLPLSDSDRQKNRGGLTLQGADDNASGVAVMLELAERLQSTPLHYSLRFVALSASALHGEEDYLARMKPEEKKNTLLVIKLNDLLVGNRLWFNSGTNTPEPVARQTRDRALALARSAHIPAATLGKAVKNEPAVETFDKAGIPLLSVRAANWDKKGHRVHTSNAHFPQGSCQQQASCDNLAWIDRWLPGRITHRTRDSVKILLPLIRELANPQPEA</sequence>
<dbReference type="GO" id="GO:0004177">
    <property type="term" value="F:aminopeptidase activity"/>
    <property type="evidence" value="ECO:0007669"/>
    <property type="project" value="UniProtKB-KW"/>
</dbReference>
<comment type="caution">
    <text evidence="9">The sequence shown here is derived from an EMBL/GenBank/DDBJ whole genome shotgun (WGS) entry which is preliminary data.</text>
</comment>
<dbReference type="PANTHER" id="PTHR12147">
    <property type="entry name" value="METALLOPEPTIDASE M28 FAMILY MEMBER"/>
    <property type="match status" value="1"/>
</dbReference>
<dbReference type="RefSeq" id="WP_253458873.1">
    <property type="nucleotide sequence ID" value="NZ_JBGFFX010000008.1"/>
</dbReference>
<reference evidence="9 10" key="1">
    <citation type="submission" date="2024-07" db="EMBL/GenBank/DDBJ databases">
        <authorList>
            <person name="Hebao G."/>
        </authorList>
    </citation>
    <scope>NUCLEOTIDE SEQUENCE [LARGE SCALE GENOMIC DNA]</scope>
    <source>
        <strain evidence="9 10">ACCC 02193</strain>
    </source>
</reference>